<dbReference type="AlphaFoldDB" id="A0A2Z2I0K6"/>
<dbReference type="Proteomes" id="UP000250088">
    <property type="component" value="Chromosome"/>
</dbReference>
<dbReference type="Pfam" id="PF13561">
    <property type="entry name" value="adh_short_C2"/>
    <property type="match status" value="1"/>
</dbReference>
<dbReference type="KEGG" id="naj:B1756_16045"/>
<sequence>MSPPTDHSSLDEDFEDTVAVITGASGALGSACVERFHELGATVCAVDVVEPAADESALEPETLGAVSFYETDLTEESAVETLVDDVVADHGRLDHLVNVAGTWRGGDPIEETDESEFDLLVDVNLRTAFLASKHALPHLQETEGSIVSVSARSALEGGSGDGPYRITKAGVRLLMETIAVENRGTVRANAVMPSVIDTPANREMMPDSDHESWVDPRDIADVMAVLCSDLTSVTSGAAVPVYGKA</sequence>
<evidence type="ECO:0000256" key="1">
    <source>
        <dbReference type="ARBA" id="ARBA00006484"/>
    </source>
</evidence>
<proteinExistence type="inferred from homology"/>
<dbReference type="PANTHER" id="PTHR24321:SF8">
    <property type="entry name" value="ESTRADIOL 17-BETA-DEHYDROGENASE 8-RELATED"/>
    <property type="match status" value="1"/>
</dbReference>
<comment type="similarity">
    <text evidence="1">Belongs to the short-chain dehydrogenases/reductases (SDR) family.</text>
</comment>
<evidence type="ECO:0000313" key="4">
    <source>
        <dbReference type="Proteomes" id="UP000250088"/>
    </source>
</evidence>
<gene>
    <name evidence="3" type="ORF">B1756_16045</name>
</gene>
<dbReference type="OrthoDB" id="24596at2157"/>
<accession>A0A2Z2I0K6</accession>
<protein>
    <submittedName>
        <fullName evidence="3">Glucose 1-dehydrogenase</fullName>
    </submittedName>
</protein>
<keyword evidence="2" id="KW-0560">Oxidoreductase</keyword>
<dbReference type="SUPFAM" id="SSF51735">
    <property type="entry name" value="NAD(P)-binding Rossmann-fold domains"/>
    <property type="match status" value="1"/>
</dbReference>
<dbReference type="GeneID" id="32895616"/>
<evidence type="ECO:0000313" key="3">
    <source>
        <dbReference type="EMBL" id="ARS91094.1"/>
    </source>
</evidence>
<organism evidence="3 4">
    <name type="scientific">Natrarchaeobaculum aegyptiacum</name>
    <dbReference type="NCBI Taxonomy" id="745377"/>
    <lineage>
        <taxon>Archaea</taxon>
        <taxon>Methanobacteriati</taxon>
        <taxon>Methanobacteriota</taxon>
        <taxon>Stenosarchaea group</taxon>
        <taxon>Halobacteria</taxon>
        <taxon>Halobacteriales</taxon>
        <taxon>Natrialbaceae</taxon>
        <taxon>Natrarchaeobaculum</taxon>
    </lineage>
</organism>
<reference evidence="4" key="1">
    <citation type="submission" date="2017-02" db="EMBL/GenBank/DDBJ databases">
        <title>Natronthermophilus aegyptiacus gen. nov.,sp. nov., an aerobic, extremely halophilic alkalithermophilic archaeon isolated from the athalassohaline Wadi An Natrun, Egypt.</title>
        <authorList>
            <person name="Zhao B."/>
        </authorList>
    </citation>
    <scope>NUCLEOTIDE SEQUENCE [LARGE SCALE GENOMIC DNA]</scope>
    <source>
        <strain evidence="4">JW/NM-HA 15</strain>
    </source>
</reference>
<keyword evidence="4" id="KW-1185">Reference proteome</keyword>
<evidence type="ECO:0000256" key="2">
    <source>
        <dbReference type="ARBA" id="ARBA00023002"/>
    </source>
</evidence>
<dbReference type="EMBL" id="CP019893">
    <property type="protein sequence ID" value="ARS91094.1"/>
    <property type="molecule type" value="Genomic_DNA"/>
</dbReference>
<dbReference type="Gene3D" id="3.40.50.720">
    <property type="entry name" value="NAD(P)-binding Rossmann-like Domain"/>
    <property type="match status" value="1"/>
</dbReference>
<dbReference type="PANTHER" id="PTHR24321">
    <property type="entry name" value="DEHYDROGENASES, SHORT CHAIN"/>
    <property type="match status" value="1"/>
</dbReference>
<dbReference type="InterPro" id="IPR036291">
    <property type="entry name" value="NAD(P)-bd_dom_sf"/>
</dbReference>
<dbReference type="GO" id="GO:0016491">
    <property type="term" value="F:oxidoreductase activity"/>
    <property type="evidence" value="ECO:0007669"/>
    <property type="project" value="UniProtKB-KW"/>
</dbReference>
<dbReference type="InterPro" id="IPR002347">
    <property type="entry name" value="SDR_fam"/>
</dbReference>
<name>A0A2Z2I0K6_9EURY</name>
<dbReference type="PRINTS" id="PR00081">
    <property type="entry name" value="GDHRDH"/>
</dbReference>
<dbReference type="RefSeq" id="WP_086889461.1">
    <property type="nucleotide sequence ID" value="NZ_CP019893.1"/>
</dbReference>